<reference evidence="1" key="1">
    <citation type="submission" date="2021-03" db="EMBL/GenBank/DDBJ databases">
        <authorList>
            <person name="Bekaert M."/>
        </authorList>
    </citation>
    <scope>NUCLEOTIDE SEQUENCE</scope>
</reference>
<accession>A0A8S3S9W2</accession>
<gene>
    <name evidence="1" type="ORF">MEDL_27640</name>
</gene>
<dbReference type="OrthoDB" id="407509at2759"/>
<dbReference type="EMBL" id="CAJPWZ010001385">
    <property type="protein sequence ID" value="CAG2213734.1"/>
    <property type="molecule type" value="Genomic_DNA"/>
</dbReference>
<evidence type="ECO:0000313" key="2">
    <source>
        <dbReference type="Proteomes" id="UP000683360"/>
    </source>
</evidence>
<name>A0A8S3S9W2_MYTED</name>
<organism evidence="1 2">
    <name type="scientific">Mytilus edulis</name>
    <name type="common">Blue mussel</name>
    <dbReference type="NCBI Taxonomy" id="6550"/>
    <lineage>
        <taxon>Eukaryota</taxon>
        <taxon>Metazoa</taxon>
        <taxon>Spiralia</taxon>
        <taxon>Lophotrochozoa</taxon>
        <taxon>Mollusca</taxon>
        <taxon>Bivalvia</taxon>
        <taxon>Autobranchia</taxon>
        <taxon>Pteriomorphia</taxon>
        <taxon>Mytilida</taxon>
        <taxon>Mytiloidea</taxon>
        <taxon>Mytilidae</taxon>
        <taxon>Mytilinae</taxon>
        <taxon>Mytilus</taxon>
    </lineage>
</organism>
<dbReference type="Proteomes" id="UP000683360">
    <property type="component" value="Unassembled WGS sequence"/>
</dbReference>
<proteinExistence type="predicted"/>
<keyword evidence="2" id="KW-1185">Reference proteome</keyword>
<protein>
    <submittedName>
        <fullName evidence="1">Uncharacterized protein</fullName>
    </submittedName>
</protein>
<evidence type="ECO:0000313" key="1">
    <source>
        <dbReference type="EMBL" id="CAG2213734.1"/>
    </source>
</evidence>
<dbReference type="PANTHER" id="PTHR19446">
    <property type="entry name" value="REVERSE TRANSCRIPTASES"/>
    <property type="match status" value="1"/>
</dbReference>
<sequence length="411" mass="48021">MEITKRKPHYSESELLVLSGTVTSNISVIRGEFGQNPDYPRQKQVPVGHRLSKGAKLPCNSFIMPQNTPQYQLDPIPNKFIWTPEAINLYTLNSNSIESKNKFEQFLKSTFKDSESAVNSFNNILYENALKSAKLVKKVPVRNKNQNRSKRRPWYSESCRELGVTVKNYAKLVNKHPYNSEYRHKFYSFRSRLRRLCKYEENKYKKDIFSELYTCEKDPKMFWNILNKLSRQKVITKENESLPQEDFIQFYKKLNNCDINHNSFHSKIIKDFDSLKEKFNLSHVTDDLTHLSSEITIEEIVTAIRLIKNGKSTSADMISNEMLKNAIPILIKPLHKLFNSIFESGQFPRIWNESLLVLLHKKGDKFDPGNYRDGWAIETEKEAATKRANEYTCSSCPVCYLKKQVFQSPVR</sequence>
<comment type="caution">
    <text evidence="1">The sequence shown here is derived from an EMBL/GenBank/DDBJ whole genome shotgun (WGS) entry which is preliminary data.</text>
</comment>
<dbReference type="AlphaFoldDB" id="A0A8S3S9W2"/>